<evidence type="ECO:0000313" key="12">
    <source>
        <dbReference type="Proteomes" id="UP000197025"/>
    </source>
</evidence>
<dbReference type="Proteomes" id="UP000197025">
    <property type="component" value="Unassembled WGS sequence"/>
</dbReference>
<evidence type="ECO:0000256" key="5">
    <source>
        <dbReference type="ARBA" id="ARBA00023002"/>
    </source>
</evidence>
<evidence type="ECO:0000259" key="10">
    <source>
        <dbReference type="Pfam" id="PF00881"/>
    </source>
</evidence>
<dbReference type="FunCoup" id="A0A212R3Q0">
    <property type="interactions" value="44"/>
</dbReference>
<accession>A0A212R3Q0</accession>
<evidence type="ECO:0000256" key="9">
    <source>
        <dbReference type="SAM" id="MobiDB-lite"/>
    </source>
</evidence>
<dbReference type="PIRSF" id="PIRSF000232">
    <property type="entry name" value="YdjA"/>
    <property type="match status" value="1"/>
</dbReference>
<dbReference type="Gene3D" id="3.40.109.10">
    <property type="entry name" value="NADH Oxidase"/>
    <property type="match status" value="1"/>
</dbReference>
<protein>
    <recommendedName>
        <fullName evidence="7">Putative NAD(P)H nitroreductase</fullName>
        <ecNumber evidence="7">1.-.-.-</ecNumber>
    </recommendedName>
</protein>
<dbReference type="InterPro" id="IPR029479">
    <property type="entry name" value="Nitroreductase"/>
</dbReference>
<organism evidence="11 12">
    <name type="scientific">Thermoflexus hugenholtzii JAD2</name>
    <dbReference type="NCBI Taxonomy" id="877466"/>
    <lineage>
        <taxon>Bacteria</taxon>
        <taxon>Bacillati</taxon>
        <taxon>Chloroflexota</taxon>
        <taxon>Thermoflexia</taxon>
        <taxon>Thermoflexales</taxon>
        <taxon>Thermoflexaceae</taxon>
        <taxon>Thermoflexus</taxon>
    </lineage>
</organism>
<evidence type="ECO:0000256" key="2">
    <source>
        <dbReference type="ARBA" id="ARBA00022630"/>
    </source>
</evidence>
<proteinExistence type="inferred from homology"/>
<evidence type="ECO:0000256" key="3">
    <source>
        <dbReference type="ARBA" id="ARBA00022643"/>
    </source>
</evidence>
<dbReference type="PANTHER" id="PTHR43821">
    <property type="entry name" value="NAD(P)H NITROREDUCTASE YDJA-RELATED"/>
    <property type="match status" value="1"/>
</dbReference>
<evidence type="ECO:0000256" key="7">
    <source>
        <dbReference type="PIRNR" id="PIRNR000232"/>
    </source>
</evidence>
<feature type="binding site" evidence="8">
    <location>
        <position position="35"/>
    </location>
    <ligand>
        <name>FMN</name>
        <dbReference type="ChEBI" id="CHEBI:58210"/>
        <note>ligand shared between dimeric partners</note>
    </ligand>
</feature>
<dbReference type="InterPro" id="IPR052530">
    <property type="entry name" value="NAD(P)H_nitroreductase"/>
</dbReference>
<keyword evidence="5 7" id="KW-0560">Oxidoreductase</keyword>
<dbReference type="SUPFAM" id="SSF55469">
    <property type="entry name" value="FMN-dependent nitroreductase-like"/>
    <property type="match status" value="1"/>
</dbReference>
<dbReference type="GO" id="GO:0016491">
    <property type="term" value="F:oxidoreductase activity"/>
    <property type="evidence" value="ECO:0007669"/>
    <property type="project" value="UniProtKB-UniRule"/>
</dbReference>
<feature type="region of interest" description="Disordered" evidence="9">
    <location>
        <begin position="169"/>
        <end position="188"/>
    </location>
</feature>
<dbReference type="EMBL" id="FYEK01000028">
    <property type="protein sequence ID" value="SNB66448.1"/>
    <property type="molecule type" value="Genomic_DNA"/>
</dbReference>
<feature type="compositionally biased region" description="Basic and acidic residues" evidence="9">
    <location>
        <begin position="176"/>
        <end position="188"/>
    </location>
</feature>
<gene>
    <name evidence="11" type="ORF">SAMN02746019_00001190</name>
</gene>
<dbReference type="AlphaFoldDB" id="A0A212R3Q0"/>
<dbReference type="InterPro" id="IPR026021">
    <property type="entry name" value="YdjA-like"/>
</dbReference>
<feature type="binding site" evidence="8">
    <location>
        <position position="39"/>
    </location>
    <ligand>
        <name>FMN</name>
        <dbReference type="ChEBI" id="CHEBI:58210"/>
        <note>ligand shared between dimeric partners</note>
    </ligand>
</feature>
<keyword evidence="12" id="KW-1185">Reference proteome</keyword>
<keyword evidence="2 7" id="KW-0285">Flavoprotein</keyword>
<reference evidence="12" key="1">
    <citation type="submission" date="2017-06" db="EMBL/GenBank/DDBJ databases">
        <authorList>
            <person name="Varghese N."/>
            <person name="Submissions S."/>
        </authorList>
    </citation>
    <scope>NUCLEOTIDE SEQUENCE [LARGE SCALE GENOMIC DNA]</scope>
    <source>
        <strain evidence="12">JAD2</strain>
    </source>
</reference>
<feature type="domain" description="Nitroreductase" evidence="10">
    <location>
        <begin position="7"/>
        <end position="163"/>
    </location>
</feature>
<name>A0A212R3Q0_9CHLR</name>
<keyword evidence="6 7" id="KW-0520">NAD</keyword>
<dbReference type="PANTHER" id="PTHR43821:SF1">
    <property type="entry name" value="NAD(P)H NITROREDUCTASE YDJA-RELATED"/>
    <property type="match status" value="1"/>
</dbReference>
<dbReference type="EC" id="1.-.-.-" evidence="7"/>
<sequence length="188" mass="21223">MDVLEAIMTRRMVGKVRPERPRREEIETLLQAAVRAPNHRLTEPWRFVVLTGPALEELGEVFAQILRTVKPEATEAELNRERARPQRAPVIIAVACLKGRDPIETHENIVATAAAIQNILLAAHGMGLGAYLRTGETAYHPLLLRWLGLPEDAQFMGFIYLGYPAPDAPPRQTPRRPIEEVTEWRGWP</sequence>
<keyword evidence="4 7" id="KW-0521">NADP</keyword>
<dbReference type="InterPro" id="IPR000415">
    <property type="entry name" value="Nitroreductase-like"/>
</dbReference>
<dbReference type="InParanoid" id="A0A212R3Q0"/>
<comment type="cofactor">
    <cofactor evidence="8">
        <name>FMN</name>
        <dbReference type="ChEBI" id="CHEBI:58210"/>
    </cofactor>
    <text evidence="8">Binds 1 FMN per subunit.</text>
</comment>
<dbReference type="CDD" id="cd02135">
    <property type="entry name" value="YdjA-like"/>
    <property type="match status" value="1"/>
</dbReference>
<evidence type="ECO:0000313" key="11">
    <source>
        <dbReference type="EMBL" id="SNB66448.1"/>
    </source>
</evidence>
<feature type="binding site" description="in other chain" evidence="8">
    <location>
        <begin position="132"/>
        <end position="134"/>
    </location>
    <ligand>
        <name>FMN</name>
        <dbReference type="ChEBI" id="CHEBI:58210"/>
        <note>ligand shared between dimeric partners</note>
    </ligand>
</feature>
<evidence type="ECO:0000256" key="6">
    <source>
        <dbReference type="ARBA" id="ARBA00023027"/>
    </source>
</evidence>
<dbReference type="RefSeq" id="WP_200808137.1">
    <property type="nucleotide sequence ID" value="NZ_FYEK01000028.1"/>
</dbReference>
<evidence type="ECO:0000256" key="4">
    <source>
        <dbReference type="ARBA" id="ARBA00022857"/>
    </source>
</evidence>
<comment type="similarity">
    <text evidence="1 7">Belongs to the nitroreductase family.</text>
</comment>
<dbReference type="Pfam" id="PF00881">
    <property type="entry name" value="Nitroreductase"/>
    <property type="match status" value="1"/>
</dbReference>
<keyword evidence="3 7" id="KW-0288">FMN</keyword>
<evidence type="ECO:0000256" key="1">
    <source>
        <dbReference type="ARBA" id="ARBA00007118"/>
    </source>
</evidence>
<evidence type="ECO:0000256" key="8">
    <source>
        <dbReference type="PIRSR" id="PIRSR000232-1"/>
    </source>
</evidence>